<protein>
    <submittedName>
        <fullName evidence="2">ParB-like nuclease domain-containing protein</fullName>
    </submittedName>
</protein>
<keyword evidence="3" id="KW-1185">Reference proteome</keyword>
<accession>A0A1H9MSQ4</accession>
<dbReference type="RefSeq" id="WP_092498456.1">
    <property type="nucleotide sequence ID" value="NZ_FOFG01000014.1"/>
</dbReference>
<evidence type="ECO:0000313" key="2">
    <source>
        <dbReference type="EMBL" id="SER26465.1"/>
    </source>
</evidence>
<sequence length="221" mass="24159">MTTSDKISVELLPLESLKPYAGNAKIHSPEQVEKLAKAIQGLGWSQPIVVDRDYVIIAGHGRRLAALKLGLKKVPVVVRNDLSKEQANALRLADNRVASTDYDMKLINDELSELLKNGFDMDLTGFDLKEIEFAADDIGDLDLGAFVDDISAAVETQKTENAKKVGEIDESAAPIGDAFGFKRVTILQSRRIRAFMTKLEAETGKKGADAFLEHLNSAGYI</sequence>
<dbReference type="CDD" id="cd16403">
    <property type="entry name" value="ParB_N_like_MT"/>
    <property type="match status" value="1"/>
</dbReference>
<reference evidence="2 3" key="1">
    <citation type="submission" date="2016-10" db="EMBL/GenBank/DDBJ databases">
        <authorList>
            <person name="de Groot N.N."/>
        </authorList>
    </citation>
    <scope>NUCLEOTIDE SEQUENCE [LARGE SCALE GENOMIC DNA]</scope>
    <source>
        <strain evidence="2 3">A52C2</strain>
    </source>
</reference>
<evidence type="ECO:0000259" key="1">
    <source>
        <dbReference type="SMART" id="SM00470"/>
    </source>
</evidence>
<dbReference type="Gene3D" id="3.90.1530.10">
    <property type="entry name" value="Conserved hypothetical protein from pyrococcus furiosus pfu- 392566-001, ParB domain"/>
    <property type="match status" value="1"/>
</dbReference>
<organism evidence="2 3">
    <name type="scientific">Faunimonas pinastri</name>
    <dbReference type="NCBI Taxonomy" id="1855383"/>
    <lineage>
        <taxon>Bacteria</taxon>
        <taxon>Pseudomonadati</taxon>
        <taxon>Pseudomonadota</taxon>
        <taxon>Alphaproteobacteria</taxon>
        <taxon>Hyphomicrobiales</taxon>
        <taxon>Afifellaceae</taxon>
        <taxon>Faunimonas</taxon>
    </lineage>
</organism>
<dbReference type="PANTHER" id="PTHR33375">
    <property type="entry name" value="CHROMOSOME-PARTITIONING PROTEIN PARB-RELATED"/>
    <property type="match status" value="1"/>
</dbReference>
<dbReference type="Pfam" id="PF02195">
    <property type="entry name" value="ParB_N"/>
    <property type="match status" value="1"/>
</dbReference>
<dbReference type="OrthoDB" id="9816288at2"/>
<dbReference type="SUPFAM" id="SSF110849">
    <property type="entry name" value="ParB/Sulfiredoxin"/>
    <property type="match status" value="1"/>
</dbReference>
<dbReference type="AlphaFoldDB" id="A0A1H9MSQ4"/>
<dbReference type="GO" id="GO:0005694">
    <property type="term" value="C:chromosome"/>
    <property type="evidence" value="ECO:0007669"/>
    <property type="project" value="TreeGrafter"/>
</dbReference>
<gene>
    <name evidence="2" type="ORF">SAMN05216548_11424</name>
</gene>
<dbReference type="PANTHER" id="PTHR33375:SF1">
    <property type="entry name" value="CHROMOSOME-PARTITIONING PROTEIN PARB-RELATED"/>
    <property type="match status" value="1"/>
</dbReference>
<proteinExistence type="predicted"/>
<dbReference type="InterPro" id="IPR003115">
    <property type="entry name" value="ParB_N"/>
</dbReference>
<dbReference type="GO" id="GO:0007059">
    <property type="term" value="P:chromosome segregation"/>
    <property type="evidence" value="ECO:0007669"/>
    <property type="project" value="TreeGrafter"/>
</dbReference>
<name>A0A1H9MSQ4_9HYPH</name>
<dbReference type="InterPro" id="IPR036086">
    <property type="entry name" value="ParB/Sulfiredoxin_sf"/>
</dbReference>
<feature type="domain" description="ParB-like N-terminal" evidence="1">
    <location>
        <begin position="10"/>
        <end position="96"/>
    </location>
</feature>
<dbReference type="Proteomes" id="UP000199647">
    <property type="component" value="Unassembled WGS sequence"/>
</dbReference>
<dbReference type="GO" id="GO:0045881">
    <property type="term" value="P:positive regulation of sporulation resulting in formation of a cellular spore"/>
    <property type="evidence" value="ECO:0007669"/>
    <property type="project" value="TreeGrafter"/>
</dbReference>
<dbReference type="EMBL" id="FOFG01000014">
    <property type="protein sequence ID" value="SER26465.1"/>
    <property type="molecule type" value="Genomic_DNA"/>
</dbReference>
<dbReference type="STRING" id="1855383.SAMN05216548_11424"/>
<dbReference type="SMART" id="SM00470">
    <property type="entry name" value="ParB"/>
    <property type="match status" value="1"/>
</dbReference>
<dbReference type="InterPro" id="IPR050336">
    <property type="entry name" value="Chromosome_partition/occlusion"/>
</dbReference>
<evidence type="ECO:0000313" key="3">
    <source>
        <dbReference type="Proteomes" id="UP000199647"/>
    </source>
</evidence>